<dbReference type="Proteomes" id="UP000033632">
    <property type="component" value="Unassembled WGS sequence"/>
</dbReference>
<dbReference type="STRING" id="443610.VE25_11050"/>
<accession>A0A0F5FU52</accession>
<proteinExistence type="predicted"/>
<dbReference type="PATRIC" id="fig|443610.3.peg.414"/>
<dbReference type="OrthoDB" id="5493262at2"/>
<gene>
    <name evidence="1" type="ORF">VE25_11050</name>
</gene>
<name>A0A0F5FU52_9HYPH</name>
<organism evidence="1 2">
    <name type="scientific">Devosia geojensis</name>
    <dbReference type="NCBI Taxonomy" id="443610"/>
    <lineage>
        <taxon>Bacteria</taxon>
        <taxon>Pseudomonadati</taxon>
        <taxon>Pseudomonadota</taxon>
        <taxon>Alphaproteobacteria</taxon>
        <taxon>Hyphomicrobiales</taxon>
        <taxon>Devosiaceae</taxon>
        <taxon>Devosia</taxon>
    </lineage>
</organism>
<dbReference type="PANTHER" id="PTHR41913">
    <property type="entry name" value="DUF1684 DOMAIN-CONTAINING PROTEIN"/>
    <property type="match status" value="1"/>
</dbReference>
<evidence type="ECO:0000313" key="1">
    <source>
        <dbReference type="EMBL" id="KKB11707.1"/>
    </source>
</evidence>
<reference evidence="1 2" key="1">
    <citation type="submission" date="2015-03" db="EMBL/GenBank/DDBJ databases">
        <authorList>
            <person name="Hassan Y.I."/>
            <person name="Lepp D."/>
            <person name="Li X.-Z."/>
            <person name="Zhou T."/>
        </authorList>
    </citation>
    <scope>NUCLEOTIDE SEQUENCE [LARGE SCALE GENOMIC DNA]</scope>
    <source>
        <strain evidence="1 2">BD-c194</strain>
    </source>
</reference>
<evidence type="ECO:0000313" key="2">
    <source>
        <dbReference type="Proteomes" id="UP000033632"/>
    </source>
</evidence>
<dbReference type="Pfam" id="PF07920">
    <property type="entry name" value="DUF1684"/>
    <property type="match status" value="1"/>
</dbReference>
<sequence length="260" mass="28351">MTDYAHSYEDWKVRRLAALKAPDGWLNIIARVWLSEGTVTVGSAADNDIALSAGPEHVGSLMQDASGGVTYTPANGGPAQVLALNTKKPPRFTAGNLLLEVTTLNGENALRVRDTTSDAPNHLAPIEYFPLDPSWRIVARWVPLDAPLGITVDTSKSIPTEVEVTHKAVFERDGQTYELVATHGTPQAPQFVIRDLTSRDSTYPACRFVYGEEVTQDSIVLDFNKALNPPCAFTEHAVCPLPPPENVLPIRIEAGEKRLK</sequence>
<dbReference type="RefSeq" id="WP_046108674.1">
    <property type="nucleotide sequence ID" value="NZ_JZEX01000108.1"/>
</dbReference>
<protein>
    <recommendedName>
        <fullName evidence="3">DUF1684 domain-containing protein</fullName>
    </recommendedName>
</protein>
<keyword evidence="2" id="KW-1185">Reference proteome</keyword>
<comment type="caution">
    <text evidence="1">The sequence shown here is derived from an EMBL/GenBank/DDBJ whole genome shotgun (WGS) entry which is preliminary data.</text>
</comment>
<dbReference type="EMBL" id="JZEX01000108">
    <property type="protein sequence ID" value="KKB11707.1"/>
    <property type="molecule type" value="Genomic_DNA"/>
</dbReference>
<dbReference type="InterPro" id="IPR012467">
    <property type="entry name" value="DUF1684"/>
</dbReference>
<evidence type="ECO:0008006" key="3">
    <source>
        <dbReference type="Google" id="ProtNLM"/>
    </source>
</evidence>
<dbReference type="AlphaFoldDB" id="A0A0F5FU52"/>
<dbReference type="PANTHER" id="PTHR41913:SF1">
    <property type="entry name" value="DUF1684 DOMAIN-CONTAINING PROTEIN"/>
    <property type="match status" value="1"/>
</dbReference>